<name>A0AC34RDG0_9BILA</name>
<proteinExistence type="predicted"/>
<evidence type="ECO:0000313" key="1">
    <source>
        <dbReference type="Proteomes" id="UP000887576"/>
    </source>
</evidence>
<protein>
    <submittedName>
        <fullName evidence="2">DNA replication ATP-dependent helicase/nuclease</fullName>
    </submittedName>
</protein>
<dbReference type="WBParaSite" id="JU765_v2.g5944.t2">
    <property type="protein sequence ID" value="JU765_v2.g5944.t2"/>
    <property type="gene ID" value="JU765_v2.g5944"/>
</dbReference>
<evidence type="ECO:0000313" key="2">
    <source>
        <dbReference type="WBParaSite" id="JU765_v2.g5944.t2"/>
    </source>
</evidence>
<accession>A0AC34RDG0</accession>
<organism evidence="1 2">
    <name type="scientific">Panagrolaimus sp. JU765</name>
    <dbReference type="NCBI Taxonomy" id="591449"/>
    <lineage>
        <taxon>Eukaryota</taxon>
        <taxon>Metazoa</taxon>
        <taxon>Ecdysozoa</taxon>
        <taxon>Nematoda</taxon>
        <taxon>Chromadorea</taxon>
        <taxon>Rhabditida</taxon>
        <taxon>Tylenchina</taxon>
        <taxon>Panagrolaimomorpha</taxon>
        <taxon>Panagrolaimoidea</taxon>
        <taxon>Panagrolaimidae</taxon>
        <taxon>Panagrolaimus</taxon>
    </lineage>
</organism>
<reference evidence="2" key="1">
    <citation type="submission" date="2022-11" db="UniProtKB">
        <authorList>
            <consortium name="WormBaseParasite"/>
        </authorList>
    </citation>
    <scope>IDENTIFICATION</scope>
</reference>
<sequence>MESKKLDEYWLTFEKPESLPLPLNILELGEFATISTENFVAVEMGPVVDRQDKEEKGIAIAGLFLVKMESKKLDEYWLTFEKPESLPLPLNILELGEFATISTENFVAIEMGPVVDRQDNSISIRCRKALAKAYTKPGLIFHLDRYETNSSFPMLLNGVINFLDNNTEAKKLREVIVDKKMPTTTSLHSSDIATIKPLLKNLSRNQIRAVIKSLMINDYILIQGFPGSGKTSTIVGIVNCLVALGKNVLLTAYTNTAVDNMLLKLKEVLPEEKLLRIGGNQATFRIDEMKPLLLDQKLSKIENKKELLNEARSMLMKVPVVGTTCLTAANDQFFTWRSRFDYCIVDEAALAIQAAVLKPLMMGTKFILVGDCRQLEPLVLCTNAKNEGMTVSLMEELAPIAEKANVLICLNEQYRMNSRICELSSSLFYDGKLQCANEEIANRTIQINAIDEIAEEFDSELADIILSEKKECSVLFIDTQSREADGGIYHQDVTVAASKSNKGEVQLIKTICEVFVSAKIPGNSIGVMSTYRNQVDELRKNLPKSIETNTVDQFQGRDKDIILISLVHTSSMDEKQQNESHLSEKRLNVALTRAKKKLILVGCAESLSCFPLMKRVIEKIGIFHERIVSKMAAARGVKIAFAILVLIGFIFTLIAFVTPGWRHYKNGGDEPDFGLVTYDCGANGNQVNPSDCRQWWQSREPWEKAVIALMVFALIFEIICLAWALFSCTNFCCPSLYGPLPFLAFLSALCILVAFVVFAAKDPTDVEYIPSVSNQLNANHRPGYSFWLAVIGFGFMTLASLVGFFAYSLHAAEYGFIQRPHTAHNLH</sequence>
<dbReference type="Proteomes" id="UP000887576">
    <property type="component" value="Unplaced"/>
</dbReference>